<evidence type="ECO:0000313" key="8">
    <source>
        <dbReference type="Proteomes" id="UP000230709"/>
    </source>
</evidence>
<comment type="function">
    <text evidence="6">Methylates ribosomal protein L11.</text>
</comment>
<keyword evidence="3 6" id="KW-0489">Methyltransferase</keyword>
<keyword evidence="2 6" id="KW-0963">Cytoplasm</keyword>
<dbReference type="PANTHER" id="PTHR43648:SF1">
    <property type="entry name" value="ELECTRON TRANSFER FLAVOPROTEIN BETA SUBUNIT LYSINE METHYLTRANSFERASE"/>
    <property type="match status" value="1"/>
</dbReference>
<dbReference type="GO" id="GO:0005840">
    <property type="term" value="C:ribosome"/>
    <property type="evidence" value="ECO:0007669"/>
    <property type="project" value="UniProtKB-KW"/>
</dbReference>
<reference evidence="8" key="1">
    <citation type="submission" date="2017-10" db="EMBL/GenBank/DDBJ databases">
        <title>Completed PacBio SMRT sequence of Methylosinus trichosporium OB3b reveals presence of a third large plasmid.</title>
        <authorList>
            <person name="Charles T.C."/>
            <person name="Lynch M.D.J."/>
            <person name="Heil J.R."/>
            <person name="Cheng J."/>
        </authorList>
    </citation>
    <scope>NUCLEOTIDE SEQUENCE [LARGE SCALE GENOMIC DNA]</scope>
    <source>
        <strain evidence="8">OB3b</strain>
    </source>
</reference>
<gene>
    <name evidence="6" type="primary">prmA</name>
    <name evidence="7" type="ORF">CQW49_11550</name>
</gene>
<dbReference type="AlphaFoldDB" id="A0A2D2D5U9"/>
<dbReference type="PANTHER" id="PTHR43648">
    <property type="entry name" value="ELECTRON TRANSFER FLAVOPROTEIN BETA SUBUNIT LYSINE METHYLTRANSFERASE"/>
    <property type="match status" value="1"/>
</dbReference>
<dbReference type="GO" id="GO:0032259">
    <property type="term" value="P:methylation"/>
    <property type="evidence" value="ECO:0007669"/>
    <property type="project" value="UniProtKB-KW"/>
</dbReference>
<dbReference type="Pfam" id="PF06325">
    <property type="entry name" value="PrmA"/>
    <property type="match status" value="1"/>
</dbReference>
<dbReference type="GO" id="GO:0005737">
    <property type="term" value="C:cytoplasm"/>
    <property type="evidence" value="ECO:0007669"/>
    <property type="project" value="UniProtKB-SubCell"/>
</dbReference>
<dbReference type="EMBL" id="CP023737">
    <property type="protein sequence ID" value="ATQ70346.1"/>
    <property type="molecule type" value="Genomic_DNA"/>
</dbReference>
<evidence type="ECO:0000256" key="5">
    <source>
        <dbReference type="ARBA" id="ARBA00022691"/>
    </source>
</evidence>
<dbReference type="Proteomes" id="UP000230709">
    <property type="component" value="Chromosome"/>
</dbReference>
<dbReference type="EC" id="2.1.1.-" evidence="6"/>
<keyword evidence="5 6" id="KW-0949">S-adenosyl-L-methionine</keyword>
<dbReference type="SUPFAM" id="SSF53335">
    <property type="entry name" value="S-adenosyl-L-methionine-dependent methyltransferases"/>
    <property type="match status" value="1"/>
</dbReference>
<sequence>MLEGLPPNNASHGLRLVTSETRARAVADLLVETFDPAETAAAAFEEPDGAAWAVEVFFAAAPDEAGVRALIAAAAGAEVAAAAQFFEISQKDWVGASLAGLKPVRAGRFLVHGAHDRAAVAVNDIGLEIEAALAFGTGHHGTTLGCLRALADICNRRRPAAVLDVGTGTGVLAIAAARLLRARVACGDADPVAVAVARENARANGVGALARPVIALGVRHPSLSPARYDLILANILARPLRLLAPSLASVAADEAELVLSGLLARDVAGVLAAYRAQGFALARRRDIDGWATLILRRGGAAARPARA</sequence>
<dbReference type="InterPro" id="IPR004498">
    <property type="entry name" value="Ribosomal_PrmA_MeTrfase"/>
</dbReference>
<name>A0A2D2D5U9_METT3</name>
<feature type="binding site" evidence="6">
    <location>
        <position position="188"/>
    </location>
    <ligand>
        <name>S-adenosyl-L-methionine</name>
        <dbReference type="ChEBI" id="CHEBI:59789"/>
    </ligand>
</feature>
<accession>A0A2D2D5U9</accession>
<proteinExistence type="inferred from homology"/>
<evidence type="ECO:0000256" key="1">
    <source>
        <dbReference type="ARBA" id="ARBA00009741"/>
    </source>
</evidence>
<feature type="binding site" evidence="6">
    <location>
        <position position="143"/>
    </location>
    <ligand>
        <name>S-adenosyl-L-methionine</name>
        <dbReference type="ChEBI" id="CHEBI:59789"/>
    </ligand>
</feature>
<keyword evidence="8" id="KW-1185">Reference proteome</keyword>
<dbReference type="Gene3D" id="3.40.50.150">
    <property type="entry name" value="Vaccinia Virus protein VP39"/>
    <property type="match status" value="1"/>
</dbReference>
<keyword evidence="7" id="KW-0689">Ribosomal protein</keyword>
<keyword evidence="7" id="KW-0687">Ribonucleoprotein</keyword>
<protein>
    <recommendedName>
        <fullName evidence="6">Ribosomal protein L11 methyltransferase</fullName>
        <shortName evidence="6">L11 Mtase</shortName>
        <ecNumber evidence="6">2.1.1.-</ecNumber>
    </recommendedName>
</protein>
<comment type="subcellular location">
    <subcellularLocation>
        <location evidence="6">Cytoplasm</location>
    </subcellularLocation>
</comment>
<evidence type="ECO:0000313" key="7">
    <source>
        <dbReference type="EMBL" id="ATQ70346.1"/>
    </source>
</evidence>
<dbReference type="RefSeq" id="WP_003614242.1">
    <property type="nucleotide sequence ID" value="NZ_ADVE02000001.1"/>
</dbReference>
<dbReference type="KEGG" id="mtw:CQW49_11550"/>
<feature type="binding site" evidence="6">
    <location>
        <position position="166"/>
    </location>
    <ligand>
        <name>S-adenosyl-L-methionine</name>
        <dbReference type="ChEBI" id="CHEBI:59789"/>
    </ligand>
</feature>
<keyword evidence="4 6" id="KW-0808">Transferase</keyword>
<evidence type="ECO:0000256" key="6">
    <source>
        <dbReference type="HAMAP-Rule" id="MF_00735"/>
    </source>
</evidence>
<dbReference type="InterPro" id="IPR050078">
    <property type="entry name" value="Ribosomal_L11_MeTrfase_PrmA"/>
</dbReference>
<dbReference type="GO" id="GO:0008276">
    <property type="term" value="F:protein methyltransferase activity"/>
    <property type="evidence" value="ECO:0007669"/>
    <property type="project" value="UniProtKB-UniRule"/>
</dbReference>
<evidence type="ECO:0000256" key="2">
    <source>
        <dbReference type="ARBA" id="ARBA00022490"/>
    </source>
</evidence>
<feature type="binding site" evidence="6">
    <location>
        <position position="234"/>
    </location>
    <ligand>
        <name>S-adenosyl-L-methionine</name>
        <dbReference type="ChEBI" id="CHEBI:59789"/>
    </ligand>
</feature>
<evidence type="ECO:0000256" key="3">
    <source>
        <dbReference type="ARBA" id="ARBA00022603"/>
    </source>
</evidence>
<organism evidence="7 8">
    <name type="scientific">Methylosinus trichosporium (strain ATCC 35070 / NCIMB 11131 / UNIQEM 75 / OB3b)</name>
    <dbReference type="NCBI Taxonomy" id="595536"/>
    <lineage>
        <taxon>Bacteria</taxon>
        <taxon>Pseudomonadati</taxon>
        <taxon>Pseudomonadota</taxon>
        <taxon>Alphaproteobacteria</taxon>
        <taxon>Hyphomicrobiales</taxon>
        <taxon>Methylocystaceae</taxon>
        <taxon>Methylosinus</taxon>
    </lineage>
</organism>
<evidence type="ECO:0000256" key="4">
    <source>
        <dbReference type="ARBA" id="ARBA00022679"/>
    </source>
</evidence>
<dbReference type="HAMAP" id="MF_00735">
    <property type="entry name" value="Methyltr_PrmA"/>
    <property type="match status" value="1"/>
</dbReference>
<dbReference type="InterPro" id="IPR029063">
    <property type="entry name" value="SAM-dependent_MTases_sf"/>
</dbReference>
<comment type="similarity">
    <text evidence="1 6">Belongs to the methyltransferase superfamily. PrmA family.</text>
</comment>
<dbReference type="STRING" id="595536.GCA_000178815_02856"/>
<comment type="catalytic activity">
    <reaction evidence="6">
        <text>L-lysyl-[protein] + 3 S-adenosyl-L-methionine = N(6),N(6),N(6)-trimethyl-L-lysyl-[protein] + 3 S-adenosyl-L-homocysteine + 3 H(+)</text>
        <dbReference type="Rhea" id="RHEA:54192"/>
        <dbReference type="Rhea" id="RHEA-COMP:9752"/>
        <dbReference type="Rhea" id="RHEA-COMP:13826"/>
        <dbReference type="ChEBI" id="CHEBI:15378"/>
        <dbReference type="ChEBI" id="CHEBI:29969"/>
        <dbReference type="ChEBI" id="CHEBI:57856"/>
        <dbReference type="ChEBI" id="CHEBI:59789"/>
        <dbReference type="ChEBI" id="CHEBI:61961"/>
    </reaction>
</comment>